<feature type="domain" description="Serine/threonine-protein phosphatase 4 regulatory subunit 3-like central" evidence="4">
    <location>
        <begin position="2"/>
        <end position="97"/>
    </location>
</feature>
<proteinExistence type="predicted"/>
<accession>X6MER2</accession>
<dbReference type="OrthoDB" id="27483at2759"/>
<evidence type="ECO:0000259" key="4">
    <source>
        <dbReference type="Pfam" id="PF04802"/>
    </source>
</evidence>
<evidence type="ECO:0000256" key="3">
    <source>
        <dbReference type="SAM" id="MobiDB-lite"/>
    </source>
</evidence>
<dbReference type="Pfam" id="PF04802">
    <property type="entry name" value="PP4R3"/>
    <property type="match status" value="1"/>
</dbReference>
<comment type="subcellular location">
    <subcellularLocation>
        <location evidence="1">Nucleus</location>
    </subcellularLocation>
</comment>
<dbReference type="InterPro" id="IPR051137">
    <property type="entry name" value="PP4R3-like"/>
</dbReference>
<dbReference type="PANTHER" id="PTHR23318:SF0">
    <property type="entry name" value="SERINE_THREONINE-PROTEIN PHOSPHATASE 4 REGULATORY SUBUNIT 3"/>
    <property type="match status" value="1"/>
</dbReference>
<evidence type="ECO:0000313" key="6">
    <source>
        <dbReference type="Proteomes" id="UP000023152"/>
    </source>
</evidence>
<dbReference type="AlphaFoldDB" id="X6MER2"/>
<evidence type="ECO:0000313" key="5">
    <source>
        <dbReference type="EMBL" id="ETO12359.1"/>
    </source>
</evidence>
<dbReference type="InterPro" id="IPR006887">
    <property type="entry name" value="P4R3-like_central_dom"/>
</dbReference>
<dbReference type="PANTHER" id="PTHR23318">
    <property type="entry name" value="ATP SYNTHASE GAMMA-RELATED"/>
    <property type="match status" value="1"/>
</dbReference>
<dbReference type="GO" id="GO:0030289">
    <property type="term" value="C:protein phosphatase 4 complex"/>
    <property type="evidence" value="ECO:0007669"/>
    <property type="project" value="TreeGrafter"/>
</dbReference>
<name>X6MER2_RETFI</name>
<dbReference type="Proteomes" id="UP000023152">
    <property type="component" value="Unassembled WGS sequence"/>
</dbReference>
<reference evidence="5 6" key="1">
    <citation type="journal article" date="2013" name="Curr. Biol.">
        <title>The Genome of the Foraminiferan Reticulomyxa filosa.</title>
        <authorList>
            <person name="Glockner G."/>
            <person name="Hulsmann N."/>
            <person name="Schleicher M."/>
            <person name="Noegel A.A."/>
            <person name="Eichinger L."/>
            <person name="Gallinger C."/>
            <person name="Pawlowski J."/>
            <person name="Sierra R."/>
            <person name="Euteneuer U."/>
            <person name="Pillet L."/>
            <person name="Moustafa A."/>
            <person name="Platzer M."/>
            <person name="Groth M."/>
            <person name="Szafranski K."/>
            <person name="Schliwa M."/>
        </authorList>
    </citation>
    <scope>NUCLEOTIDE SEQUENCE [LARGE SCALE GENOMIC DNA]</scope>
</reference>
<keyword evidence="6" id="KW-1185">Reference proteome</keyword>
<keyword evidence="2" id="KW-0539">Nucleus</keyword>
<organism evidence="5 6">
    <name type="scientific">Reticulomyxa filosa</name>
    <dbReference type="NCBI Taxonomy" id="46433"/>
    <lineage>
        <taxon>Eukaryota</taxon>
        <taxon>Sar</taxon>
        <taxon>Rhizaria</taxon>
        <taxon>Retaria</taxon>
        <taxon>Foraminifera</taxon>
        <taxon>Monothalamids</taxon>
        <taxon>Reticulomyxidae</taxon>
        <taxon>Reticulomyxa</taxon>
    </lineage>
</organism>
<gene>
    <name evidence="5" type="ORF">RFI_25018</name>
</gene>
<feature type="non-terminal residue" evidence="5">
    <location>
        <position position="128"/>
    </location>
</feature>
<evidence type="ECO:0000256" key="1">
    <source>
        <dbReference type="ARBA" id="ARBA00004123"/>
    </source>
</evidence>
<protein>
    <recommendedName>
        <fullName evidence="4">Serine/threonine-protein phosphatase 4 regulatory subunit 3-like central domain-containing protein</fullName>
    </recommendedName>
</protein>
<dbReference type="GO" id="GO:0005654">
    <property type="term" value="C:nucleoplasm"/>
    <property type="evidence" value="ECO:0007669"/>
    <property type="project" value="TreeGrafter"/>
</dbReference>
<dbReference type="GO" id="GO:0072542">
    <property type="term" value="F:protein phosphatase activator activity"/>
    <property type="evidence" value="ECO:0007669"/>
    <property type="project" value="TreeGrafter"/>
</dbReference>
<comment type="caution">
    <text evidence="5">The sequence shown here is derived from an EMBL/GenBank/DDBJ whole genome shotgun (WGS) entry which is preliminary data.</text>
</comment>
<evidence type="ECO:0000256" key="2">
    <source>
        <dbReference type="ARBA" id="ARBA00023242"/>
    </source>
</evidence>
<sequence>MKHIVANLLLFANVMGFLYIYSERVLAMDCIRFLRDCLCNDNFWNRRFIEEELFDNVIRVFEHNGLQSSNLLNSTILSLFERINEFNISQLIQYLGQLQIEDDANAHVQDEKDKDKDKEERKYEEKAN</sequence>
<feature type="region of interest" description="Disordered" evidence="3">
    <location>
        <begin position="106"/>
        <end position="128"/>
    </location>
</feature>
<dbReference type="EMBL" id="ASPP01021489">
    <property type="protein sequence ID" value="ETO12359.1"/>
    <property type="molecule type" value="Genomic_DNA"/>
</dbReference>